<evidence type="ECO:0000313" key="1">
    <source>
        <dbReference type="EMBL" id="MPC56732.1"/>
    </source>
</evidence>
<reference evidence="1 2" key="1">
    <citation type="submission" date="2019-05" db="EMBL/GenBank/DDBJ databases">
        <title>Another draft genome of Portunus trituberculatus and its Hox gene families provides insights of decapod evolution.</title>
        <authorList>
            <person name="Jeong J.-H."/>
            <person name="Song I."/>
            <person name="Kim S."/>
            <person name="Choi T."/>
            <person name="Kim D."/>
            <person name="Ryu S."/>
            <person name="Kim W."/>
        </authorList>
    </citation>
    <scope>NUCLEOTIDE SEQUENCE [LARGE SCALE GENOMIC DNA]</scope>
    <source>
        <tissue evidence="1">Muscle</tissue>
    </source>
</reference>
<dbReference type="Proteomes" id="UP000324222">
    <property type="component" value="Unassembled WGS sequence"/>
</dbReference>
<gene>
    <name evidence="1" type="ORF">E2C01_050698</name>
</gene>
<accession>A0A5B7GCT4</accession>
<keyword evidence="2" id="KW-1185">Reference proteome</keyword>
<dbReference type="EMBL" id="VSRR010014206">
    <property type="protein sequence ID" value="MPC56732.1"/>
    <property type="molecule type" value="Genomic_DNA"/>
</dbReference>
<organism evidence="1 2">
    <name type="scientific">Portunus trituberculatus</name>
    <name type="common">Swimming crab</name>
    <name type="synonym">Neptunus trituberculatus</name>
    <dbReference type="NCBI Taxonomy" id="210409"/>
    <lineage>
        <taxon>Eukaryota</taxon>
        <taxon>Metazoa</taxon>
        <taxon>Ecdysozoa</taxon>
        <taxon>Arthropoda</taxon>
        <taxon>Crustacea</taxon>
        <taxon>Multicrustacea</taxon>
        <taxon>Malacostraca</taxon>
        <taxon>Eumalacostraca</taxon>
        <taxon>Eucarida</taxon>
        <taxon>Decapoda</taxon>
        <taxon>Pleocyemata</taxon>
        <taxon>Brachyura</taxon>
        <taxon>Eubrachyura</taxon>
        <taxon>Portunoidea</taxon>
        <taxon>Portunidae</taxon>
        <taxon>Portuninae</taxon>
        <taxon>Portunus</taxon>
    </lineage>
</organism>
<comment type="caution">
    <text evidence="1">The sequence shown here is derived from an EMBL/GenBank/DDBJ whole genome shotgun (WGS) entry which is preliminary data.</text>
</comment>
<sequence length="106" mass="12059">MQAELELEISDPDLLKADLDKADSFFIVLLELQYYKLPKARSSYIGSPSRENKRDDVGSAYHGHRLYKVGAWWRPHRPSPLLSEVGSPINLPEVLQYSTRSGKNNS</sequence>
<name>A0A5B7GCT4_PORTR</name>
<dbReference type="AlphaFoldDB" id="A0A5B7GCT4"/>
<protein>
    <submittedName>
        <fullName evidence="1">Uncharacterized protein</fullName>
    </submittedName>
</protein>
<proteinExistence type="predicted"/>
<evidence type="ECO:0000313" key="2">
    <source>
        <dbReference type="Proteomes" id="UP000324222"/>
    </source>
</evidence>